<evidence type="ECO:0000313" key="14">
    <source>
        <dbReference type="Proteomes" id="UP000479293"/>
    </source>
</evidence>
<protein>
    <recommendedName>
        <fullName evidence="3">histidine kinase</fullName>
        <ecNumber evidence="3">2.7.13.3</ecNumber>
    </recommendedName>
</protein>
<keyword evidence="14" id="KW-1185">Reference proteome</keyword>
<dbReference type="SUPFAM" id="SSF47384">
    <property type="entry name" value="Homodimeric domain of signal transducing histidine kinase"/>
    <property type="match status" value="1"/>
</dbReference>
<evidence type="ECO:0000256" key="5">
    <source>
        <dbReference type="ARBA" id="ARBA00022679"/>
    </source>
</evidence>
<dbReference type="SMART" id="SM00387">
    <property type="entry name" value="HATPase_c"/>
    <property type="match status" value="1"/>
</dbReference>
<dbReference type="Pfam" id="PF02518">
    <property type="entry name" value="HATPase_c"/>
    <property type="match status" value="1"/>
</dbReference>
<evidence type="ECO:0000256" key="7">
    <source>
        <dbReference type="PROSITE-ProRule" id="PRU00169"/>
    </source>
</evidence>
<feature type="domain" description="Response regulatory" evidence="11">
    <location>
        <begin position="807"/>
        <end position="920"/>
    </location>
</feature>
<evidence type="ECO:0000259" key="12">
    <source>
        <dbReference type="PROSITE" id="PS50885"/>
    </source>
</evidence>
<dbReference type="InterPro" id="IPR036890">
    <property type="entry name" value="HATPase_C_sf"/>
</dbReference>
<dbReference type="PROSITE" id="PS50110">
    <property type="entry name" value="RESPONSE_REGULATORY"/>
    <property type="match status" value="3"/>
</dbReference>
<dbReference type="InterPro" id="IPR029016">
    <property type="entry name" value="GAF-like_dom_sf"/>
</dbReference>
<feature type="modified residue" description="4-aspartylphosphate" evidence="7">
    <location>
        <position position="1125"/>
    </location>
</feature>
<evidence type="ECO:0000256" key="1">
    <source>
        <dbReference type="ARBA" id="ARBA00000085"/>
    </source>
</evidence>
<organism evidence="13 14">
    <name type="scientific">Salmonirosea aquatica</name>
    <dbReference type="NCBI Taxonomy" id="2654236"/>
    <lineage>
        <taxon>Bacteria</taxon>
        <taxon>Pseudomonadati</taxon>
        <taxon>Bacteroidota</taxon>
        <taxon>Cytophagia</taxon>
        <taxon>Cytophagales</taxon>
        <taxon>Spirosomataceae</taxon>
        <taxon>Salmonirosea</taxon>
    </lineage>
</organism>
<proteinExistence type="predicted"/>
<dbReference type="PROSITE" id="PS50885">
    <property type="entry name" value="HAMP"/>
    <property type="match status" value="1"/>
</dbReference>
<dbReference type="InterPro" id="IPR004358">
    <property type="entry name" value="Sig_transdc_His_kin-like_C"/>
</dbReference>
<feature type="modified residue" description="4-aspartylphosphate" evidence="7">
    <location>
        <position position="856"/>
    </location>
</feature>
<evidence type="ECO:0000259" key="11">
    <source>
        <dbReference type="PROSITE" id="PS50110"/>
    </source>
</evidence>
<dbReference type="SMART" id="SM00065">
    <property type="entry name" value="GAF"/>
    <property type="match status" value="1"/>
</dbReference>
<comment type="catalytic activity">
    <reaction evidence="1">
        <text>ATP + protein L-histidine = ADP + protein N-phospho-L-histidine.</text>
        <dbReference type="EC" id="2.7.13.3"/>
    </reaction>
</comment>
<feature type="domain" description="Response regulatory" evidence="11">
    <location>
        <begin position="1075"/>
        <end position="1192"/>
    </location>
</feature>
<dbReference type="InterPro" id="IPR007891">
    <property type="entry name" value="CHASE3"/>
</dbReference>
<dbReference type="Pfam" id="PF13185">
    <property type="entry name" value="GAF_2"/>
    <property type="match status" value="1"/>
</dbReference>
<dbReference type="AlphaFoldDB" id="A0A7C9BEV6"/>
<dbReference type="PRINTS" id="PR00344">
    <property type="entry name" value="BCTRLSENSOR"/>
</dbReference>
<keyword evidence="9" id="KW-1133">Transmembrane helix</keyword>
<reference evidence="13 14" key="1">
    <citation type="submission" date="2019-10" db="EMBL/GenBank/DDBJ databases">
        <title>Draft Genome Sequence of Cytophagaceae sp. SJW1-29.</title>
        <authorList>
            <person name="Choi A."/>
        </authorList>
    </citation>
    <scope>NUCLEOTIDE SEQUENCE [LARGE SCALE GENOMIC DNA]</scope>
    <source>
        <strain evidence="13 14">SJW1-29</strain>
    </source>
</reference>
<sequence>MKTFKRNLLLGYGISILLLMVSSIASYISIRNLLSSADLVNHTNLVISELNTLTSALKDGEAGQRGYLLTRDRRYLIPYQEARALSLETSRKVDELTSDNTEQHADADVLKTLTDKRYSILQQVIQKYNRVGKTEVTDLEAGRETMDQIESVAERMAVREQILLASRTDKLKQFSTLTPILIVLASLLAIVVTGVSFARVNTDLEKRTQLQRVLQEKDREISERLTMVQGVADQISSGNYQVKVDDQGKDALGGIAGSLNTMAASLAASFATLTEKEWLQTGIASLNENIIIDQSIKALAQNALTFITEYSGSQAGAFYILNSEGTLELKSSYALTATQLRTLVSLGEGLAGQCAQRARMMEIDELVPDDYTLSIVSGQVKPRSVTAIPILYNNRVKGVIELASLTAYSPKVKAFFEAVSQNVGIAINSAQSRERVQELLEETQAQAEELQAQHSELENINAELETQAEKLQASEEELRVQQEELQQANQELEERSRTLEEKNELILERNLEIQAKAEELAQSTSYKSEFLANMSHELRTPLNSILLLSRLLSENHESNLSSDQIEYANVIQSSGKGLLTLIDEILDLSKIEAGKMQLEYTDVKMQDVVNDLLSLFSPIAKDKGITFTATLLEGVPGTLETDRLRLDQILRNLISNALKFTKKGSVSVTVAREAASLAMTIQDTGIGIPENKQKTIFEAFQQADGSTRRQFGGTGLGLSISRELAKLLGGEIKVTSEVGKGSEFTLMVPLHRRQQAFRPEKMNIPDANPLPVSGEAAQPVAGNEYLSSVIPASIPDDRATITSGDKVILMIEDDTNFAKSLLDYTRNKGYKGVVAVRGDEGLDLARRYLPIGILLDVQLPVKSGWEVMDELKADATTRHIPVHMMSSFQVKHRSLSKGALDFIDKPVAFEKLSSVFSKIEEALSRHPKKVMIVEEDAKHAQALAYFLENYNVVSEIRHTVQEGIIAINQDQVDCVILDMAVTGNQSYDFLEEVKQTPGFENIPIIIFTGKNLSTTEEVKLKQYADSIVVKTAHSYQRILDEVSLFLHLVDVNSTETKTTRFKRLGNLEEVLKGKTILVADDDVRNIFSLSKSLENYKMNVVSAVDGKDALRQLDKHKSIDLVLMDMMMPEMDGYESTRRIRSNPKYKKLPVIAITAKAMTGDREKCIQAGASDYITKPVDVDQLISLLRVWLYQ</sequence>
<feature type="domain" description="Histidine kinase" evidence="10">
    <location>
        <begin position="533"/>
        <end position="752"/>
    </location>
</feature>
<keyword evidence="6" id="KW-0418">Kinase</keyword>
<dbReference type="CDD" id="cd00082">
    <property type="entry name" value="HisKA"/>
    <property type="match status" value="1"/>
</dbReference>
<feature type="modified residue" description="4-aspartylphosphate" evidence="7">
    <location>
        <position position="978"/>
    </location>
</feature>
<keyword evidence="9" id="KW-0472">Membrane</keyword>
<dbReference type="SMART" id="SM00448">
    <property type="entry name" value="REC"/>
    <property type="match status" value="3"/>
</dbReference>
<dbReference type="Gene3D" id="3.30.450.40">
    <property type="match status" value="1"/>
</dbReference>
<evidence type="ECO:0000313" key="13">
    <source>
        <dbReference type="EMBL" id="MPR35918.1"/>
    </source>
</evidence>
<dbReference type="Gene3D" id="1.10.287.130">
    <property type="match status" value="1"/>
</dbReference>
<dbReference type="SMART" id="SM00388">
    <property type="entry name" value="HisKA"/>
    <property type="match status" value="1"/>
</dbReference>
<dbReference type="InterPro" id="IPR003660">
    <property type="entry name" value="HAMP_dom"/>
</dbReference>
<dbReference type="GO" id="GO:0000155">
    <property type="term" value="F:phosphorelay sensor kinase activity"/>
    <property type="evidence" value="ECO:0007669"/>
    <property type="project" value="InterPro"/>
</dbReference>
<dbReference type="EC" id="2.7.13.3" evidence="3"/>
<dbReference type="Pfam" id="PF00512">
    <property type="entry name" value="HisKA"/>
    <property type="match status" value="1"/>
</dbReference>
<dbReference type="GO" id="GO:0016020">
    <property type="term" value="C:membrane"/>
    <property type="evidence" value="ECO:0007669"/>
    <property type="project" value="UniProtKB-SubCell"/>
</dbReference>
<evidence type="ECO:0000256" key="2">
    <source>
        <dbReference type="ARBA" id="ARBA00004370"/>
    </source>
</evidence>
<dbReference type="SUPFAM" id="SSF158472">
    <property type="entry name" value="HAMP domain-like"/>
    <property type="match status" value="1"/>
</dbReference>
<dbReference type="SUPFAM" id="SSF55781">
    <property type="entry name" value="GAF domain-like"/>
    <property type="match status" value="1"/>
</dbReference>
<dbReference type="Gene3D" id="3.30.565.10">
    <property type="entry name" value="Histidine kinase-like ATPase, C-terminal domain"/>
    <property type="match status" value="1"/>
</dbReference>
<evidence type="ECO:0000256" key="9">
    <source>
        <dbReference type="SAM" id="Phobius"/>
    </source>
</evidence>
<comment type="subcellular location">
    <subcellularLocation>
        <location evidence="2">Membrane</location>
    </subcellularLocation>
</comment>
<dbReference type="Pfam" id="PF00072">
    <property type="entry name" value="Response_reg"/>
    <property type="match status" value="3"/>
</dbReference>
<feature type="coiled-coil region" evidence="8">
    <location>
        <begin position="433"/>
        <end position="509"/>
    </location>
</feature>
<keyword evidence="4 7" id="KW-0597">Phosphoprotein</keyword>
<dbReference type="SMART" id="SM00304">
    <property type="entry name" value="HAMP"/>
    <property type="match status" value="1"/>
</dbReference>
<dbReference type="CDD" id="cd17546">
    <property type="entry name" value="REC_hyHK_CKI1_RcsC-like"/>
    <property type="match status" value="1"/>
</dbReference>
<feature type="domain" description="HAMP" evidence="12">
    <location>
        <begin position="219"/>
        <end position="271"/>
    </location>
</feature>
<feature type="transmembrane region" description="Helical" evidence="9">
    <location>
        <begin position="177"/>
        <end position="198"/>
    </location>
</feature>
<dbReference type="InterPro" id="IPR001789">
    <property type="entry name" value="Sig_transdc_resp-reg_receiver"/>
</dbReference>
<name>A0A7C9BEV6_9BACT</name>
<evidence type="ECO:0000256" key="3">
    <source>
        <dbReference type="ARBA" id="ARBA00012438"/>
    </source>
</evidence>
<evidence type="ECO:0000256" key="4">
    <source>
        <dbReference type="ARBA" id="ARBA00022553"/>
    </source>
</evidence>
<keyword evidence="8" id="KW-0175">Coiled coil</keyword>
<dbReference type="Pfam" id="PF05227">
    <property type="entry name" value="CHASE3"/>
    <property type="match status" value="1"/>
</dbReference>
<gene>
    <name evidence="13" type="ORF">GBK04_21840</name>
</gene>
<dbReference type="PANTHER" id="PTHR43047">
    <property type="entry name" value="TWO-COMPONENT HISTIDINE PROTEIN KINASE"/>
    <property type="match status" value="1"/>
</dbReference>
<dbReference type="PROSITE" id="PS50109">
    <property type="entry name" value="HIS_KIN"/>
    <property type="match status" value="1"/>
</dbReference>
<comment type="caution">
    <text evidence="13">The sequence shown here is derived from an EMBL/GenBank/DDBJ whole genome shotgun (WGS) entry which is preliminary data.</text>
</comment>
<dbReference type="RefSeq" id="WP_152763381.1">
    <property type="nucleotide sequence ID" value="NZ_WHLY01000002.1"/>
</dbReference>
<dbReference type="InterPro" id="IPR003661">
    <property type="entry name" value="HisK_dim/P_dom"/>
</dbReference>
<dbReference type="Gene3D" id="1.10.8.500">
    <property type="entry name" value="HAMP domain in histidine kinase"/>
    <property type="match status" value="1"/>
</dbReference>
<feature type="domain" description="Response regulatory" evidence="11">
    <location>
        <begin position="929"/>
        <end position="1045"/>
    </location>
</feature>
<dbReference type="SUPFAM" id="SSF52172">
    <property type="entry name" value="CheY-like"/>
    <property type="match status" value="3"/>
</dbReference>
<keyword evidence="5" id="KW-0808">Transferase</keyword>
<dbReference type="CDD" id="cd19410">
    <property type="entry name" value="HK9-like_sensor"/>
    <property type="match status" value="1"/>
</dbReference>
<dbReference type="Proteomes" id="UP000479293">
    <property type="component" value="Unassembled WGS sequence"/>
</dbReference>
<dbReference type="Gene3D" id="3.40.50.2300">
    <property type="match status" value="3"/>
</dbReference>
<dbReference type="InterPro" id="IPR003594">
    <property type="entry name" value="HATPase_dom"/>
</dbReference>
<evidence type="ECO:0000256" key="8">
    <source>
        <dbReference type="SAM" id="Coils"/>
    </source>
</evidence>
<evidence type="ECO:0000259" key="10">
    <source>
        <dbReference type="PROSITE" id="PS50109"/>
    </source>
</evidence>
<evidence type="ECO:0000256" key="6">
    <source>
        <dbReference type="ARBA" id="ARBA00022777"/>
    </source>
</evidence>
<dbReference type="EMBL" id="WHLY01000002">
    <property type="protein sequence ID" value="MPR35918.1"/>
    <property type="molecule type" value="Genomic_DNA"/>
</dbReference>
<accession>A0A7C9BEV6</accession>
<dbReference type="CDD" id="cd06225">
    <property type="entry name" value="HAMP"/>
    <property type="match status" value="1"/>
</dbReference>
<keyword evidence="9" id="KW-0812">Transmembrane</keyword>
<dbReference type="InterPro" id="IPR036097">
    <property type="entry name" value="HisK_dim/P_sf"/>
</dbReference>
<dbReference type="CDD" id="cd00156">
    <property type="entry name" value="REC"/>
    <property type="match status" value="1"/>
</dbReference>
<dbReference type="FunFam" id="3.30.565.10:FF:000010">
    <property type="entry name" value="Sensor histidine kinase RcsC"/>
    <property type="match status" value="1"/>
</dbReference>
<dbReference type="InterPro" id="IPR011006">
    <property type="entry name" value="CheY-like_superfamily"/>
</dbReference>
<dbReference type="InterPro" id="IPR005467">
    <property type="entry name" value="His_kinase_dom"/>
</dbReference>
<dbReference type="CDD" id="cd16922">
    <property type="entry name" value="HATPase_EvgS-ArcB-TorS-like"/>
    <property type="match status" value="1"/>
</dbReference>
<feature type="transmembrane region" description="Helical" evidence="9">
    <location>
        <begin position="12"/>
        <end position="30"/>
    </location>
</feature>
<dbReference type="InterPro" id="IPR003018">
    <property type="entry name" value="GAF"/>
</dbReference>
<dbReference type="SUPFAM" id="SSF55874">
    <property type="entry name" value="ATPase domain of HSP90 chaperone/DNA topoisomerase II/histidine kinase"/>
    <property type="match status" value="1"/>
</dbReference>